<evidence type="ECO:0000313" key="2">
    <source>
        <dbReference type="EMBL" id="MBB6473957.1"/>
    </source>
</evidence>
<feature type="transmembrane region" description="Helical" evidence="1">
    <location>
        <begin position="215"/>
        <end position="237"/>
    </location>
</feature>
<comment type="caution">
    <text evidence="2">The sequence shown here is derived from an EMBL/GenBank/DDBJ whole genome shotgun (WGS) entry which is preliminary data.</text>
</comment>
<feature type="transmembrane region" description="Helical" evidence="1">
    <location>
        <begin position="88"/>
        <end position="109"/>
    </location>
</feature>
<reference evidence="2 3" key="1">
    <citation type="submission" date="2020-08" db="EMBL/GenBank/DDBJ databases">
        <title>Sequencing the genomes of 1000 actinobacteria strains.</title>
        <authorList>
            <person name="Klenk H.-P."/>
        </authorList>
    </citation>
    <scope>NUCLEOTIDE SEQUENCE [LARGE SCALE GENOMIC DNA]</scope>
    <source>
        <strain evidence="2 3">DSM 44936</strain>
    </source>
</reference>
<feature type="transmembrane region" description="Helical" evidence="1">
    <location>
        <begin position="311"/>
        <end position="331"/>
    </location>
</feature>
<dbReference type="EMBL" id="JACHIU010000001">
    <property type="protein sequence ID" value="MBB6473957.1"/>
    <property type="molecule type" value="Genomic_DNA"/>
</dbReference>
<organism evidence="2 3">
    <name type="scientific">Sphaerisporangium rubeum</name>
    <dbReference type="NCBI Taxonomy" id="321317"/>
    <lineage>
        <taxon>Bacteria</taxon>
        <taxon>Bacillati</taxon>
        <taxon>Actinomycetota</taxon>
        <taxon>Actinomycetes</taxon>
        <taxon>Streptosporangiales</taxon>
        <taxon>Streptosporangiaceae</taxon>
        <taxon>Sphaerisporangium</taxon>
    </lineage>
</organism>
<feature type="transmembrane region" description="Helical" evidence="1">
    <location>
        <begin position="282"/>
        <end position="299"/>
    </location>
</feature>
<evidence type="ECO:0000256" key="1">
    <source>
        <dbReference type="SAM" id="Phobius"/>
    </source>
</evidence>
<feature type="transmembrane region" description="Helical" evidence="1">
    <location>
        <begin position="183"/>
        <end position="203"/>
    </location>
</feature>
<feature type="transmembrane region" description="Helical" evidence="1">
    <location>
        <begin position="129"/>
        <end position="149"/>
    </location>
</feature>
<sequence>MSLLEDRYRFVLRLLLPASYLAAREEEMVAAFLDGAGGASDGDNPRPRAGEVASVAALAVRVRLAAGPELPRYQVLGRAVRRAAFAGLLFHAVLSCVWFAGFLVAYGLGDVPGALGPVARGEAGSAERLLDVVWGFAGLLGVAAFAALARGRAGAAKVLAVLSLVWLYGGVLGAPGLTGGEAARITATHTLLFGLPVAALAAGYHRGAAAPRRPVWLAVLPVVAAVPLYALLSVLNAGTALAGDVESTALAWAWMDETGLACLALLVTAACVPARARGEAHVALSLVLLTAPVALARAVDLTGPPAGPGAVTATQVVQLCALLLCGAYLLVTALRAMPAREPAAVRTPDGETAGGP</sequence>
<keyword evidence="1" id="KW-0472">Membrane</keyword>
<feature type="transmembrane region" description="Helical" evidence="1">
    <location>
        <begin position="158"/>
        <end position="177"/>
    </location>
</feature>
<gene>
    <name evidence="2" type="ORF">BJ992_003388</name>
</gene>
<feature type="transmembrane region" description="Helical" evidence="1">
    <location>
        <begin position="249"/>
        <end position="270"/>
    </location>
</feature>
<proteinExistence type="predicted"/>
<name>A0A7X0M760_9ACTN</name>
<dbReference type="Proteomes" id="UP000555564">
    <property type="component" value="Unassembled WGS sequence"/>
</dbReference>
<accession>A0A7X0M760</accession>
<keyword evidence="1" id="KW-0812">Transmembrane</keyword>
<dbReference type="AlphaFoldDB" id="A0A7X0M760"/>
<evidence type="ECO:0000313" key="3">
    <source>
        <dbReference type="Proteomes" id="UP000555564"/>
    </source>
</evidence>
<protein>
    <submittedName>
        <fullName evidence="2">Uncharacterized protein</fullName>
    </submittedName>
</protein>
<dbReference type="RefSeq" id="WP_184982064.1">
    <property type="nucleotide sequence ID" value="NZ_BAAALO010000078.1"/>
</dbReference>
<keyword evidence="1" id="KW-1133">Transmembrane helix</keyword>
<keyword evidence="3" id="KW-1185">Reference proteome</keyword>